<dbReference type="AlphaFoldDB" id="A0A6S7GF02"/>
<accession>A0A6S7GF02</accession>
<comment type="caution">
    <text evidence="1">The sequence shown here is derived from an EMBL/GenBank/DDBJ whole genome shotgun (WGS) entry which is preliminary data.</text>
</comment>
<dbReference type="Pfam" id="PF16516">
    <property type="entry name" value="CC2-LZ"/>
    <property type="match status" value="1"/>
</dbReference>
<dbReference type="PANTHER" id="PTHR31882:SF11">
    <property type="entry name" value="HDA1 COMPLEX SUBUNIT 2"/>
    <property type="match status" value="1"/>
</dbReference>
<dbReference type="GO" id="GO:0005737">
    <property type="term" value="C:cytoplasm"/>
    <property type="evidence" value="ECO:0007669"/>
    <property type="project" value="UniProtKB-ARBA"/>
</dbReference>
<evidence type="ECO:0000313" key="2">
    <source>
        <dbReference type="Proteomes" id="UP001152795"/>
    </source>
</evidence>
<name>A0A6S7GF02_PARCT</name>
<evidence type="ECO:0000313" key="1">
    <source>
        <dbReference type="EMBL" id="CAB3990558.1"/>
    </source>
</evidence>
<dbReference type="Proteomes" id="UP001152795">
    <property type="component" value="Unassembled WGS sequence"/>
</dbReference>
<dbReference type="GO" id="GO:0006357">
    <property type="term" value="P:regulation of transcription by RNA polymerase II"/>
    <property type="evidence" value="ECO:0007669"/>
    <property type="project" value="TreeGrafter"/>
</dbReference>
<dbReference type="InterPro" id="IPR032419">
    <property type="entry name" value="CC2-LZ_dom"/>
</dbReference>
<dbReference type="OrthoDB" id="5969558at2759"/>
<keyword evidence="2" id="KW-1185">Reference proteome</keyword>
<dbReference type="GO" id="GO:0043122">
    <property type="term" value="P:regulation of canonical NF-kappaB signal transduction"/>
    <property type="evidence" value="ECO:0007669"/>
    <property type="project" value="UniProtKB-ARBA"/>
</dbReference>
<dbReference type="EMBL" id="CACRXK020001681">
    <property type="protein sequence ID" value="CAB3990558.1"/>
    <property type="molecule type" value="Genomic_DNA"/>
</dbReference>
<reference evidence="1" key="1">
    <citation type="submission" date="2020-04" db="EMBL/GenBank/DDBJ databases">
        <authorList>
            <person name="Alioto T."/>
            <person name="Alioto T."/>
            <person name="Gomez Garrido J."/>
        </authorList>
    </citation>
    <scope>NUCLEOTIDE SEQUENCE</scope>
    <source>
        <strain evidence="1">A484AB</strain>
    </source>
</reference>
<protein>
    <submittedName>
        <fullName evidence="1">Uncharacterized protein</fullName>
    </submittedName>
</protein>
<proteinExistence type="predicted"/>
<dbReference type="PANTHER" id="PTHR31882">
    <property type="entry name" value="TNFAIP3-INTERACTING PROTEIN COILED COIL FAMILY MEMBER"/>
    <property type="match status" value="1"/>
</dbReference>
<gene>
    <name evidence="1" type="ORF">PACLA_8A043088</name>
</gene>
<dbReference type="Gene3D" id="1.20.5.990">
    <property type="entry name" value="Nemo cc2-lz domain - 1d5 darpin complex"/>
    <property type="match status" value="1"/>
</dbReference>
<sequence length="227" mass="26743">MSNEIKNCKGKELTEKVVAGAKDNEKLAKMIRNLRQENESTGTTGDDKGYKEKFQALVEINNDLKNDYEELQMRYEMLKGEKRLLEDEEKELKLHVSELEKRQGPLESELARLAAALYAQQGFSNGGPSEEQCEILKSQIIVYKEDFERERNDREKLHEEKEKYKHKLEDSEEIIRKLTAELDACKAREESENGYLSKRVATPPRYQVQYTYPYQPVDQRWRMEQKK</sequence>
<organism evidence="1 2">
    <name type="scientific">Paramuricea clavata</name>
    <name type="common">Red gorgonian</name>
    <name type="synonym">Violescent sea-whip</name>
    <dbReference type="NCBI Taxonomy" id="317549"/>
    <lineage>
        <taxon>Eukaryota</taxon>
        <taxon>Metazoa</taxon>
        <taxon>Cnidaria</taxon>
        <taxon>Anthozoa</taxon>
        <taxon>Octocorallia</taxon>
        <taxon>Malacalcyonacea</taxon>
        <taxon>Plexauridae</taxon>
        <taxon>Paramuricea</taxon>
    </lineage>
</organism>